<evidence type="ECO:0000256" key="4">
    <source>
        <dbReference type="ARBA" id="ARBA00022982"/>
    </source>
</evidence>
<name>A0ABT8A3E2_9PROT</name>
<dbReference type="RefSeq" id="WP_290315971.1">
    <property type="nucleotide sequence ID" value="NZ_JAUFPN010000068.1"/>
</dbReference>
<keyword evidence="7" id="KW-0732">Signal</keyword>
<feature type="signal peptide" evidence="7">
    <location>
        <begin position="1"/>
        <end position="26"/>
    </location>
</feature>
<dbReference type="PANTHER" id="PTHR11961">
    <property type="entry name" value="CYTOCHROME C"/>
    <property type="match status" value="1"/>
</dbReference>
<comment type="caution">
    <text evidence="9">The sequence shown here is derived from an EMBL/GenBank/DDBJ whole genome shotgun (WGS) entry which is preliminary data.</text>
</comment>
<keyword evidence="10" id="KW-1185">Reference proteome</keyword>
<proteinExistence type="predicted"/>
<dbReference type="Pfam" id="PF00034">
    <property type="entry name" value="Cytochrom_C"/>
    <property type="match status" value="1"/>
</dbReference>
<dbReference type="InterPro" id="IPR002327">
    <property type="entry name" value="Cyt_c_1A/1B"/>
</dbReference>
<keyword evidence="1" id="KW-0813">Transport</keyword>
<dbReference type="SUPFAM" id="SSF46626">
    <property type="entry name" value="Cytochrome c"/>
    <property type="match status" value="1"/>
</dbReference>
<dbReference type="PRINTS" id="PR00604">
    <property type="entry name" value="CYTCHRMECIAB"/>
</dbReference>
<evidence type="ECO:0000256" key="7">
    <source>
        <dbReference type="SAM" id="SignalP"/>
    </source>
</evidence>
<evidence type="ECO:0000256" key="1">
    <source>
        <dbReference type="ARBA" id="ARBA00022448"/>
    </source>
</evidence>
<dbReference type="Gene3D" id="1.10.760.10">
    <property type="entry name" value="Cytochrome c-like domain"/>
    <property type="match status" value="1"/>
</dbReference>
<gene>
    <name evidence="9" type="ORF">QWZ14_07325</name>
</gene>
<organism evidence="9 10">
    <name type="scientific">Paeniroseomonas aquatica</name>
    <dbReference type="NCBI Taxonomy" id="373043"/>
    <lineage>
        <taxon>Bacteria</taxon>
        <taxon>Pseudomonadati</taxon>
        <taxon>Pseudomonadota</taxon>
        <taxon>Alphaproteobacteria</taxon>
        <taxon>Acetobacterales</taxon>
        <taxon>Acetobacteraceae</taxon>
        <taxon>Paeniroseomonas</taxon>
    </lineage>
</organism>
<evidence type="ECO:0000256" key="2">
    <source>
        <dbReference type="ARBA" id="ARBA00022617"/>
    </source>
</evidence>
<reference evidence="10" key="1">
    <citation type="journal article" date="2019" name="Int. J. Syst. Evol. Microbiol.">
        <title>The Global Catalogue of Microorganisms (GCM) 10K type strain sequencing project: providing services to taxonomists for standard genome sequencing and annotation.</title>
        <authorList>
            <consortium name="The Broad Institute Genomics Platform"/>
            <consortium name="The Broad Institute Genome Sequencing Center for Infectious Disease"/>
            <person name="Wu L."/>
            <person name="Ma J."/>
        </authorList>
    </citation>
    <scope>NUCLEOTIDE SEQUENCE [LARGE SCALE GENOMIC DNA]</scope>
    <source>
        <strain evidence="10">CECT 7131</strain>
    </source>
</reference>
<dbReference type="InterPro" id="IPR036909">
    <property type="entry name" value="Cyt_c-like_dom_sf"/>
</dbReference>
<feature type="domain" description="Cytochrome c" evidence="8">
    <location>
        <begin position="27"/>
        <end position="130"/>
    </location>
</feature>
<evidence type="ECO:0000256" key="6">
    <source>
        <dbReference type="PROSITE-ProRule" id="PRU00433"/>
    </source>
</evidence>
<keyword evidence="3 6" id="KW-0479">Metal-binding</keyword>
<feature type="chain" id="PRO_5045133634" evidence="7">
    <location>
        <begin position="27"/>
        <end position="134"/>
    </location>
</feature>
<keyword evidence="5 6" id="KW-0408">Iron</keyword>
<dbReference type="InterPro" id="IPR009056">
    <property type="entry name" value="Cyt_c-like_dom"/>
</dbReference>
<evidence type="ECO:0000256" key="3">
    <source>
        <dbReference type="ARBA" id="ARBA00022723"/>
    </source>
</evidence>
<dbReference type="EMBL" id="JAUFPN010000068">
    <property type="protein sequence ID" value="MDN3564183.1"/>
    <property type="molecule type" value="Genomic_DNA"/>
</dbReference>
<protein>
    <submittedName>
        <fullName evidence="9">Cytochrome c family protein</fullName>
    </submittedName>
</protein>
<evidence type="ECO:0000313" key="9">
    <source>
        <dbReference type="EMBL" id="MDN3564183.1"/>
    </source>
</evidence>
<evidence type="ECO:0000256" key="5">
    <source>
        <dbReference type="ARBA" id="ARBA00023004"/>
    </source>
</evidence>
<keyword evidence="4" id="KW-0249">Electron transport</keyword>
<evidence type="ECO:0000259" key="8">
    <source>
        <dbReference type="PROSITE" id="PS51007"/>
    </source>
</evidence>
<keyword evidence="2 6" id="KW-0349">Heme</keyword>
<dbReference type="PROSITE" id="PS51007">
    <property type="entry name" value="CYTC"/>
    <property type="match status" value="1"/>
</dbReference>
<evidence type="ECO:0000313" key="10">
    <source>
        <dbReference type="Proteomes" id="UP001529369"/>
    </source>
</evidence>
<sequence length="134" mass="14523">MRTTSVIIIAISAFLAIPFPSSVAFAQEAAAGQRVFNQCRACHTVELGGRNGVGPNLHGVFGRKAGSVEGFRYSSPMRQKGEQGLSWTEETLRPYLQNPREVVPGTNMAFNGIRNEQQLNDLIAYLKQATGASP</sequence>
<accession>A0ABT8A3E2</accession>
<dbReference type="Proteomes" id="UP001529369">
    <property type="component" value="Unassembled WGS sequence"/>
</dbReference>